<accession>A0ABV6ATM3</accession>
<reference evidence="3 4" key="1">
    <citation type="submission" date="2024-09" db="EMBL/GenBank/DDBJ databases">
        <authorList>
            <person name="Sun Q."/>
            <person name="Mori K."/>
        </authorList>
    </citation>
    <scope>NUCLEOTIDE SEQUENCE [LARGE SCALE GENOMIC DNA]</scope>
    <source>
        <strain evidence="3 4">JCM 13503</strain>
    </source>
</reference>
<dbReference type="EMBL" id="JBHLYR010000010">
    <property type="protein sequence ID" value="MFB9990857.1"/>
    <property type="molecule type" value="Genomic_DNA"/>
</dbReference>
<dbReference type="SUPFAM" id="SSF53092">
    <property type="entry name" value="Creatinase/prolidase N-terminal domain"/>
    <property type="match status" value="1"/>
</dbReference>
<dbReference type="SUPFAM" id="SSF55920">
    <property type="entry name" value="Creatinase/aminopeptidase"/>
    <property type="match status" value="1"/>
</dbReference>
<dbReference type="InterPro" id="IPR050659">
    <property type="entry name" value="Peptidase_M24B"/>
</dbReference>
<dbReference type="Gene3D" id="3.90.230.10">
    <property type="entry name" value="Creatinase/methionine aminopeptidase superfamily"/>
    <property type="match status" value="1"/>
</dbReference>
<dbReference type="Proteomes" id="UP001589733">
    <property type="component" value="Unassembled WGS sequence"/>
</dbReference>
<dbReference type="InterPro" id="IPR000587">
    <property type="entry name" value="Creatinase_N"/>
</dbReference>
<dbReference type="InterPro" id="IPR029149">
    <property type="entry name" value="Creatin/AminoP/Spt16_N"/>
</dbReference>
<gene>
    <name evidence="3" type="ORF">ACFFLM_02505</name>
</gene>
<proteinExistence type="predicted"/>
<comment type="caution">
    <text evidence="3">The sequence shown here is derived from an EMBL/GenBank/DDBJ whole genome shotgun (WGS) entry which is preliminary data.</text>
</comment>
<dbReference type="RefSeq" id="WP_380005213.1">
    <property type="nucleotide sequence ID" value="NZ_JBHLYR010000010.1"/>
</dbReference>
<dbReference type="CDD" id="cd01066">
    <property type="entry name" value="APP_MetAP"/>
    <property type="match status" value="1"/>
</dbReference>
<dbReference type="Pfam" id="PF00557">
    <property type="entry name" value="Peptidase_M24"/>
    <property type="match status" value="1"/>
</dbReference>
<dbReference type="InterPro" id="IPR000994">
    <property type="entry name" value="Pept_M24"/>
</dbReference>
<dbReference type="PANTHER" id="PTHR46112">
    <property type="entry name" value="AMINOPEPTIDASE"/>
    <property type="match status" value="1"/>
</dbReference>
<dbReference type="Pfam" id="PF01321">
    <property type="entry name" value="Creatinase_N"/>
    <property type="match status" value="1"/>
</dbReference>
<evidence type="ECO:0000313" key="3">
    <source>
        <dbReference type="EMBL" id="MFB9990857.1"/>
    </source>
</evidence>
<organism evidence="3 4">
    <name type="scientific">Deinococcus oregonensis</name>
    <dbReference type="NCBI Taxonomy" id="1805970"/>
    <lineage>
        <taxon>Bacteria</taxon>
        <taxon>Thermotogati</taxon>
        <taxon>Deinococcota</taxon>
        <taxon>Deinococci</taxon>
        <taxon>Deinococcales</taxon>
        <taxon>Deinococcaceae</taxon>
        <taxon>Deinococcus</taxon>
    </lineage>
</organism>
<dbReference type="PANTHER" id="PTHR46112:SF2">
    <property type="entry name" value="XAA-PRO AMINOPEPTIDASE P-RELATED"/>
    <property type="match status" value="1"/>
</dbReference>
<dbReference type="Gene3D" id="3.40.350.10">
    <property type="entry name" value="Creatinase/prolidase N-terminal domain"/>
    <property type="match status" value="1"/>
</dbReference>
<dbReference type="InterPro" id="IPR036005">
    <property type="entry name" value="Creatinase/aminopeptidase-like"/>
</dbReference>
<evidence type="ECO:0000259" key="1">
    <source>
        <dbReference type="Pfam" id="PF00557"/>
    </source>
</evidence>
<name>A0ABV6ATM3_9DEIO</name>
<evidence type="ECO:0000259" key="2">
    <source>
        <dbReference type="Pfam" id="PF01321"/>
    </source>
</evidence>
<feature type="domain" description="Creatinase N-terminal" evidence="2">
    <location>
        <begin position="17"/>
        <end position="88"/>
    </location>
</feature>
<protein>
    <submittedName>
        <fullName evidence="3">M24 family metallopeptidase</fullName>
    </submittedName>
</protein>
<evidence type="ECO:0000313" key="4">
    <source>
        <dbReference type="Proteomes" id="UP001589733"/>
    </source>
</evidence>
<sequence length="403" mass="44325">MTASLRLEIQPAEYRARREHLARALQQHGYDLMCVFGPTRVAYLTGFFFAATERPVAAIITDDGECSLLIPQLESDHVRQQCPELVNFAVYPEYPGGGSGQHPLLTLAAHLRTIRPSARALAADLDGYEHRWGYRGPKLSQVIDVPLHERLDLIDDARTIKSSAEIALIREACAWGDHAHRLMQDAITQGSDELLVSHGASLQATRDMLSALGDRYVPKAREGLPANAMFIRGHNTANPHGLHQQGGVQVGDTLVTGAYGVVGGYESELERTMFVGEPTSEQIKYFQAMLEAQDAGFAALKPGRRCSEVEQEVRDLLKERGMLAQARHHTGHAFGMEGHEHPFLDLDDHTELAAGMIFSIEPGLYVPGLGGFRHSDTLLVTPDGAERLSLYPRDLESLLIGRA</sequence>
<feature type="domain" description="Peptidase M24" evidence="1">
    <location>
        <begin position="168"/>
        <end position="381"/>
    </location>
</feature>
<keyword evidence="4" id="KW-1185">Reference proteome</keyword>